<keyword evidence="5 8" id="KW-1133">Transmembrane helix</keyword>
<dbReference type="Proteomes" id="UP000297241">
    <property type="component" value="Unassembled WGS sequence"/>
</dbReference>
<organism evidence="9 10">
    <name type="scientific">Leptospira dzoumogneensis</name>
    <dbReference type="NCBI Taxonomy" id="2484904"/>
    <lineage>
        <taxon>Bacteria</taxon>
        <taxon>Pseudomonadati</taxon>
        <taxon>Spirochaetota</taxon>
        <taxon>Spirochaetia</taxon>
        <taxon>Leptospirales</taxon>
        <taxon>Leptospiraceae</taxon>
        <taxon>Leptospira</taxon>
    </lineage>
</organism>
<feature type="transmembrane region" description="Helical" evidence="8">
    <location>
        <begin position="156"/>
        <end position="175"/>
    </location>
</feature>
<evidence type="ECO:0000256" key="6">
    <source>
        <dbReference type="ARBA" id="ARBA00023136"/>
    </source>
</evidence>
<reference evidence="9" key="1">
    <citation type="journal article" date="2019" name="PLoS Negl. Trop. Dis.">
        <title>Revisiting the worldwide diversity of Leptospira species in the environment.</title>
        <authorList>
            <person name="Vincent A.T."/>
            <person name="Schiettekatte O."/>
            <person name="Bourhy P."/>
            <person name="Veyrier F.J."/>
            <person name="Picardeau M."/>
        </authorList>
    </citation>
    <scope>NUCLEOTIDE SEQUENCE [LARGE SCALE GENOMIC DNA]</scope>
    <source>
        <strain evidence="9">201601113</strain>
    </source>
</reference>
<comment type="subcellular location">
    <subcellularLocation>
        <location evidence="1">Membrane</location>
        <topology evidence="1">Multi-pass membrane protein</topology>
    </subcellularLocation>
</comment>
<comment type="catalytic activity">
    <reaction evidence="7">
        <text>a 1,2-diacyl-sn-glycero-3-phosphate + CTP + H(+) = a CDP-1,2-diacyl-sn-glycerol + diphosphate</text>
        <dbReference type="Rhea" id="RHEA:16229"/>
        <dbReference type="ChEBI" id="CHEBI:15378"/>
        <dbReference type="ChEBI" id="CHEBI:33019"/>
        <dbReference type="ChEBI" id="CHEBI:37563"/>
        <dbReference type="ChEBI" id="CHEBI:58332"/>
        <dbReference type="ChEBI" id="CHEBI:58608"/>
        <dbReference type="EC" id="2.7.7.41"/>
    </reaction>
</comment>
<dbReference type="InterPro" id="IPR000374">
    <property type="entry name" value="PC_trans"/>
</dbReference>
<dbReference type="UniPathway" id="UPA00557">
    <property type="reaction ID" value="UER00614"/>
</dbReference>
<protein>
    <recommendedName>
        <fullName evidence="7">Phosphatidate cytidylyltransferase</fullName>
        <ecNumber evidence="7">2.7.7.41</ecNumber>
    </recommendedName>
</protein>
<comment type="caution">
    <text evidence="9">The sequence shown here is derived from an EMBL/GenBank/DDBJ whole genome shotgun (WGS) entry which is preliminary data.</text>
</comment>
<dbReference type="OrthoDB" id="9799199at2"/>
<feature type="transmembrane region" description="Helical" evidence="8">
    <location>
        <begin position="119"/>
        <end position="136"/>
    </location>
</feature>
<keyword evidence="4 7" id="KW-0812">Transmembrane</keyword>
<dbReference type="EMBL" id="RQHS01000022">
    <property type="protein sequence ID" value="TGM96157.1"/>
    <property type="molecule type" value="Genomic_DNA"/>
</dbReference>
<keyword evidence="7" id="KW-0548">Nucleotidyltransferase</keyword>
<feature type="transmembrane region" description="Helical" evidence="8">
    <location>
        <begin position="47"/>
        <end position="78"/>
    </location>
</feature>
<dbReference type="EC" id="2.7.7.41" evidence="7"/>
<evidence type="ECO:0000256" key="2">
    <source>
        <dbReference type="ARBA" id="ARBA00010185"/>
    </source>
</evidence>
<dbReference type="Pfam" id="PF01148">
    <property type="entry name" value="CTP_transf_1"/>
    <property type="match status" value="1"/>
</dbReference>
<dbReference type="GO" id="GO:0004605">
    <property type="term" value="F:phosphatidate cytidylyltransferase activity"/>
    <property type="evidence" value="ECO:0007669"/>
    <property type="project" value="UniProtKB-EC"/>
</dbReference>
<dbReference type="GO" id="GO:0005886">
    <property type="term" value="C:plasma membrane"/>
    <property type="evidence" value="ECO:0007669"/>
    <property type="project" value="TreeGrafter"/>
</dbReference>
<evidence type="ECO:0000313" key="9">
    <source>
        <dbReference type="EMBL" id="TGM96157.1"/>
    </source>
</evidence>
<proteinExistence type="inferred from homology"/>
<dbReference type="PANTHER" id="PTHR43535">
    <property type="entry name" value="PHOSPHATIDATE CYTIDYLYLTRANSFERASE"/>
    <property type="match status" value="1"/>
</dbReference>
<dbReference type="GO" id="GO:0016024">
    <property type="term" value="P:CDP-diacylglycerol biosynthetic process"/>
    <property type="evidence" value="ECO:0007669"/>
    <property type="project" value="UniProtKB-UniPathway"/>
</dbReference>
<evidence type="ECO:0000256" key="3">
    <source>
        <dbReference type="ARBA" id="ARBA00022679"/>
    </source>
</evidence>
<accession>A0A4Z1AG11</accession>
<evidence type="ECO:0000256" key="8">
    <source>
        <dbReference type="SAM" id="Phobius"/>
    </source>
</evidence>
<evidence type="ECO:0000256" key="1">
    <source>
        <dbReference type="ARBA" id="ARBA00004141"/>
    </source>
</evidence>
<keyword evidence="6 8" id="KW-0472">Membrane</keyword>
<name>A0A4Z1AG11_9LEPT</name>
<dbReference type="RefSeq" id="WP_135758221.1">
    <property type="nucleotide sequence ID" value="NZ_RQHS01000022.1"/>
</dbReference>
<keyword evidence="10" id="KW-1185">Reference proteome</keyword>
<gene>
    <name evidence="9" type="ORF">EHR06_17680</name>
</gene>
<feature type="transmembrane region" description="Helical" evidence="8">
    <location>
        <begin position="182"/>
        <end position="203"/>
    </location>
</feature>
<dbReference type="PANTHER" id="PTHR43535:SF1">
    <property type="entry name" value="PHOSPHATIDATE CYTIDYLYLTRANSFERASE"/>
    <property type="match status" value="1"/>
</dbReference>
<evidence type="ECO:0000256" key="5">
    <source>
        <dbReference type="ARBA" id="ARBA00022989"/>
    </source>
</evidence>
<comment type="similarity">
    <text evidence="2 7">Belongs to the CDS family.</text>
</comment>
<feature type="transmembrane region" description="Helical" evidence="8">
    <location>
        <begin position="90"/>
        <end position="112"/>
    </location>
</feature>
<evidence type="ECO:0000256" key="7">
    <source>
        <dbReference type="RuleBase" id="RU003938"/>
    </source>
</evidence>
<dbReference type="PROSITE" id="PS01315">
    <property type="entry name" value="CDS"/>
    <property type="match status" value="1"/>
</dbReference>
<feature type="transmembrane region" description="Helical" evidence="8">
    <location>
        <begin position="228"/>
        <end position="246"/>
    </location>
</feature>
<dbReference type="AlphaFoldDB" id="A0A4Z1AG11"/>
<evidence type="ECO:0000313" key="10">
    <source>
        <dbReference type="Proteomes" id="UP000297241"/>
    </source>
</evidence>
<evidence type="ECO:0000256" key="4">
    <source>
        <dbReference type="ARBA" id="ARBA00022692"/>
    </source>
</evidence>
<feature type="transmembrane region" description="Helical" evidence="8">
    <location>
        <begin position="6"/>
        <end position="26"/>
    </location>
</feature>
<keyword evidence="3 7" id="KW-0808">Transferase</keyword>
<sequence>MDLDNGSLPVLGFVIFGFLVGGIWFFRSSKGRSKEERTLRSRKYWSYALIVSLSSLFAVCGGYLWLGFISVLLLLGGIELIRTLSIERPVQFFSILGIYLVLGIMACFSFFVLSPKLCLWLYLGIAGFDAFSQIVGQSLGNTKISPTISPNKTWEGFMGGLSYLFLFSGFVFSFWGNFSWKCIWILPLFGFLALAGDLAASWIKRKVSIKDFSSILPGHGGFLDRFDSFLFTLSIWTFISIPFEVFREPWN</sequence>
<comment type="pathway">
    <text evidence="7">Phospholipid metabolism; CDP-diacylglycerol biosynthesis; CDP-diacylglycerol from sn-glycerol 3-phosphate: step 3/3.</text>
</comment>